<keyword evidence="2" id="KW-1185">Reference proteome</keyword>
<sequence length="530" mass="53318">MDAGGGGGDATRPGAAALIGVGGAPAVVAAGGGGGGIGGGGGSDSGSGDSCGSGAAAVGVAAPTGAPLLDTRAGGRPIPLRRSSGGGGGDGGERPPAPSGGGGGGAPPSRAGMAPVLAALAARLGRALRSLRPPSGVRGLPLTPLSRPARVSLTVGFTLYASLLLTATYRSLTGGGSAAAVGAAGALPLLPPIDTETRRFCSTRALQPPLGGGRISPTASSIKAQYECGCRQPDVYEAGENPRVAVVVQSFNHVRNIGALAGALLAASAIEEVIVCEDGSTDGSLEAWTKALQGVAHFVVTSNDLHEVRCYNRALRMTSADFVVLLQDDDLPPASSNWVTAGTALFDADPDLDVLSGFIGQLWDSSGAGAEFGESQSDHGGLRRGPTQRIPTVSPATGAPFMYAECGWAAPLWIRSSAVRRTGGLDIDLFAAGQPGVWQDCVISYAAWAAGGRVGVYDAGFRRGVGGHGTTRGSGGAERRAAVWLKARTAVDERYDRAHVRELAVDLNHRLLLPRYPGGVGARNETAGRR</sequence>
<evidence type="ECO:0000313" key="1">
    <source>
        <dbReference type="EMBL" id="KAK1865572.1"/>
    </source>
</evidence>
<protein>
    <submittedName>
        <fullName evidence="1">Uncharacterized protein</fullName>
    </submittedName>
</protein>
<reference evidence="1" key="1">
    <citation type="submission" date="2019-11" db="EMBL/GenBank/DDBJ databases">
        <title>Nori genome reveals adaptations in red seaweeds to the harsh intertidal environment.</title>
        <authorList>
            <person name="Wang D."/>
            <person name="Mao Y."/>
        </authorList>
    </citation>
    <scope>NUCLEOTIDE SEQUENCE</scope>
    <source>
        <tissue evidence="1">Gametophyte</tissue>
    </source>
</reference>
<organism evidence="1 2">
    <name type="scientific">Pyropia yezoensis</name>
    <name type="common">Susabi-nori</name>
    <name type="synonym">Porphyra yezoensis</name>
    <dbReference type="NCBI Taxonomy" id="2788"/>
    <lineage>
        <taxon>Eukaryota</taxon>
        <taxon>Rhodophyta</taxon>
        <taxon>Bangiophyceae</taxon>
        <taxon>Bangiales</taxon>
        <taxon>Bangiaceae</taxon>
        <taxon>Pyropia</taxon>
    </lineage>
</organism>
<dbReference type="Proteomes" id="UP000798662">
    <property type="component" value="Chromosome 2"/>
</dbReference>
<proteinExistence type="predicted"/>
<name>A0ACC3C6Z9_PYRYE</name>
<gene>
    <name evidence="1" type="ORF">I4F81_008101</name>
</gene>
<accession>A0ACC3C6Z9</accession>
<evidence type="ECO:0000313" key="2">
    <source>
        <dbReference type="Proteomes" id="UP000798662"/>
    </source>
</evidence>
<comment type="caution">
    <text evidence="1">The sequence shown here is derived from an EMBL/GenBank/DDBJ whole genome shotgun (WGS) entry which is preliminary data.</text>
</comment>
<dbReference type="EMBL" id="CM020619">
    <property type="protein sequence ID" value="KAK1865572.1"/>
    <property type="molecule type" value="Genomic_DNA"/>
</dbReference>